<sequence>MLRSLISAALLAACLPSLASAADLDAIRERGKLIAVTTGNLPPNTYVDKNNELTGFDIDVAHYIEKKIGVPIEISRLDWKGILPGLQAGRFDAVFSNVNMTPERLGMFEYSIPYSRSAIVVVRSTKAADINGYDSLVGKRVGGIAGGNDGEIPARAIAKEYGDFKKFTGYAGYTEMFRDLQVGRIDAVIAPELASANFIRENPGIAEIVGKPYSVVYVGVPMQPGSDKLKAAIDGAIREMRENGTLDALAKKYFGIEHFSDQLIDEVPH</sequence>
<evidence type="ECO:0000256" key="2">
    <source>
        <dbReference type="SAM" id="SignalP"/>
    </source>
</evidence>
<proteinExistence type="predicted"/>
<dbReference type="PANTHER" id="PTHR35936">
    <property type="entry name" value="MEMBRANE-BOUND LYTIC MUREIN TRANSGLYCOSYLASE F"/>
    <property type="match status" value="1"/>
</dbReference>
<dbReference type="Proteomes" id="UP001438953">
    <property type="component" value="Unassembled WGS sequence"/>
</dbReference>
<dbReference type="Pfam" id="PF00497">
    <property type="entry name" value="SBP_bac_3"/>
    <property type="match status" value="1"/>
</dbReference>
<keyword evidence="1 2" id="KW-0732">Signal</keyword>
<name>A0ABV1SLK0_9RHOB</name>
<feature type="domain" description="Solute-binding protein family 3/N-terminal" evidence="3">
    <location>
        <begin position="32"/>
        <end position="257"/>
    </location>
</feature>
<dbReference type="RefSeq" id="WP_339114866.1">
    <property type="nucleotide sequence ID" value="NZ_JAYWLC010000022.1"/>
</dbReference>
<feature type="signal peptide" evidence="2">
    <location>
        <begin position="1"/>
        <end position="21"/>
    </location>
</feature>
<dbReference type="Gene3D" id="3.40.190.10">
    <property type="entry name" value="Periplasmic binding protein-like II"/>
    <property type="match status" value="2"/>
</dbReference>
<evidence type="ECO:0000313" key="5">
    <source>
        <dbReference type="Proteomes" id="UP001438953"/>
    </source>
</evidence>
<reference evidence="4 5" key="1">
    <citation type="submission" date="2024-06" db="EMBL/GenBank/DDBJ databases">
        <title>Thioclava kandeliae sp. nov. from a rhizosphere soil sample of Kandelia candel in a mangrove.</title>
        <authorList>
            <person name="Mu T."/>
        </authorList>
    </citation>
    <scope>NUCLEOTIDE SEQUENCE [LARGE SCALE GENOMIC DNA]</scope>
    <source>
        <strain evidence="4 5">CPCC 100088</strain>
    </source>
</reference>
<accession>A0ABV1SLK0</accession>
<evidence type="ECO:0000256" key="1">
    <source>
        <dbReference type="ARBA" id="ARBA00022729"/>
    </source>
</evidence>
<dbReference type="PANTHER" id="PTHR35936:SF19">
    <property type="entry name" value="AMINO-ACID-BINDING PROTEIN YXEM-RELATED"/>
    <property type="match status" value="1"/>
</dbReference>
<gene>
    <name evidence="4" type="ORF">VSX56_17760</name>
</gene>
<evidence type="ECO:0000313" key="4">
    <source>
        <dbReference type="EMBL" id="MER5173615.1"/>
    </source>
</evidence>
<comment type="caution">
    <text evidence="4">The sequence shown here is derived from an EMBL/GenBank/DDBJ whole genome shotgun (WGS) entry which is preliminary data.</text>
</comment>
<feature type="chain" id="PRO_5047536666" evidence="2">
    <location>
        <begin position="22"/>
        <end position="269"/>
    </location>
</feature>
<protein>
    <submittedName>
        <fullName evidence="4">Transporter substrate-binding domain-containing protein</fullName>
    </submittedName>
</protein>
<dbReference type="SUPFAM" id="SSF53850">
    <property type="entry name" value="Periplasmic binding protein-like II"/>
    <property type="match status" value="1"/>
</dbReference>
<organism evidence="4 5">
    <name type="scientific">Thioclava kandeliae</name>
    <dbReference type="NCBI Taxonomy" id="3070818"/>
    <lineage>
        <taxon>Bacteria</taxon>
        <taxon>Pseudomonadati</taxon>
        <taxon>Pseudomonadota</taxon>
        <taxon>Alphaproteobacteria</taxon>
        <taxon>Rhodobacterales</taxon>
        <taxon>Paracoccaceae</taxon>
        <taxon>Thioclava</taxon>
    </lineage>
</organism>
<dbReference type="EMBL" id="JAYWLC010000022">
    <property type="protein sequence ID" value="MER5173615.1"/>
    <property type="molecule type" value="Genomic_DNA"/>
</dbReference>
<evidence type="ECO:0000259" key="3">
    <source>
        <dbReference type="SMART" id="SM00062"/>
    </source>
</evidence>
<keyword evidence="5" id="KW-1185">Reference proteome</keyword>
<dbReference type="SMART" id="SM00062">
    <property type="entry name" value="PBPb"/>
    <property type="match status" value="1"/>
</dbReference>
<dbReference type="InterPro" id="IPR001638">
    <property type="entry name" value="Solute-binding_3/MltF_N"/>
</dbReference>